<feature type="region of interest" description="Disordered" evidence="1">
    <location>
        <begin position="66"/>
        <end position="112"/>
    </location>
</feature>
<protein>
    <submittedName>
        <fullName evidence="2">Uncharacterized protein</fullName>
    </submittedName>
</protein>
<sequence>MFGYQEKGSNPPDLRTDRLQSTEQDAGLHCDGTSIGTDDSSSPPPVFHPSLPPSILLYIPSSHLPSLPRHLEPASRDTRGREGAMMKGQGTGKRRGGERTTEGWMRERRRKEGKDERSVTVVLSLVVFQWPVLYSQHDDVEPHRRHICHSW</sequence>
<accession>A0A4Z2GCI2</accession>
<evidence type="ECO:0000256" key="1">
    <source>
        <dbReference type="SAM" id="MobiDB-lite"/>
    </source>
</evidence>
<reference evidence="2 3" key="1">
    <citation type="submission" date="2019-03" db="EMBL/GenBank/DDBJ databases">
        <title>First draft genome of Liparis tanakae, snailfish: a comprehensive survey of snailfish specific genes.</title>
        <authorList>
            <person name="Kim W."/>
            <person name="Song I."/>
            <person name="Jeong J.-H."/>
            <person name="Kim D."/>
            <person name="Kim S."/>
            <person name="Ryu S."/>
            <person name="Song J.Y."/>
            <person name="Lee S.K."/>
        </authorList>
    </citation>
    <scope>NUCLEOTIDE SEQUENCE [LARGE SCALE GENOMIC DNA]</scope>
    <source>
        <tissue evidence="2">Muscle</tissue>
    </source>
</reference>
<dbReference type="EMBL" id="SRLO01000588">
    <property type="protein sequence ID" value="TNN51267.1"/>
    <property type="molecule type" value="Genomic_DNA"/>
</dbReference>
<comment type="caution">
    <text evidence="2">The sequence shown here is derived from an EMBL/GenBank/DDBJ whole genome shotgun (WGS) entry which is preliminary data.</text>
</comment>
<feature type="compositionally biased region" description="Basic and acidic residues" evidence="1">
    <location>
        <begin position="69"/>
        <end position="84"/>
    </location>
</feature>
<proteinExistence type="predicted"/>
<dbReference type="AlphaFoldDB" id="A0A4Z2GCI2"/>
<feature type="compositionally biased region" description="Pro residues" evidence="1">
    <location>
        <begin position="42"/>
        <end position="51"/>
    </location>
</feature>
<feature type="compositionally biased region" description="Basic and acidic residues" evidence="1">
    <location>
        <begin position="95"/>
        <end position="112"/>
    </location>
</feature>
<evidence type="ECO:0000313" key="2">
    <source>
        <dbReference type="EMBL" id="TNN51267.1"/>
    </source>
</evidence>
<keyword evidence="3" id="KW-1185">Reference proteome</keyword>
<name>A0A4Z2GCI2_9TELE</name>
<organism evidence="2 3">
    <name type="scientific">Liparis tanakae</name>
    <name type="common">Tanaka's snailfish</name>
    <dbReference type="NCBI Taxonomy" id="230148"/>
    <lineage>
        <taxon>Eukaryota</taxon>
        <taxon>Metazoa</taxon>
        <taxon>Chordata</taxon>
        <taxon>Craniata</taxon>
        <taxon>Vertebrata</taxon>
        <taxon>Euteleostomi</taxon>
        <taxon>Actinopterygii</taxon>
        <taxon>Neopterygii</taxon>
        <taxon>Teleostei</taxon>
        <taxon>Neoteleostei</taxon>
        <taxon>Acanthomorphata</taxon>
        <taxon>Eupercaria</taxon>
        <taxon>Perciformes</taxon>
        <taxon>Cottioidei</taxon>
        <taxon>Cottales</taxon>
        <taxon>Liparidae</taxon>
        <taxon>Liparis</taxon>
    </lineage>
</organism>
<gene>
    <name evidence="2" type="ORF">EYF80_038528</name>
</gene>
<evidence type="ECO:0000313" key="3">
    <source>
        <dbReference type="Proteomes" id="UP000314294"/>
    </source>
</evidence>
<dbReference type="Proteomes" id="UP000314294">
    <property type="component" value="Unassembled WGS sequence"/>
</dbReference>
<feature type="region of interest" description="Disordered" evidence="1">
    <location>
        <begin position="1"/>
        <end position="51"/>
    </location>
</feature>